<feature type="transmembrane region" description="Helical" evidence="10">
    <location>
        <begin position="311"/>
        <end position="332"/>
    </location>
</feature>
<comment type="caution">
    <text evidence="12">The sequence shown here is derived from an EMBL/GenBank/DDBJ whole genome shotgun (WGS) entry which is preliminary data.</text>
</comment>
<dbReference type="PANTHER" id="PTHR48007:SF22">
    <property type="entry name" value="PROTEIN STRUBBELIG-RECEPTOR FAMILY 3-LIKE ISOFORM X1"/>
    <property type="match status" value="1"/>
</dbReference>
<accession>A0AA41VAS6</accession>
<dbReference type="GO" id="GO:0004672">
    <property type="term" value="F:protein kinase activity"/>
    <property type="evidence" value="ECO:0007669"/>
    <property type="project" value="InterPro"/>
</dbReference>
<keyword evidence="13" id="KW-1185">Reference proteome</keyword>
<keyword evidence="7 10" id="KW-0472">Membrane</keyword>
<dbReference type="AlphaFoldDB" id="A0AA41VAS6"/>
<dbReference type="Gene3D" id="1.10.510.10">
    <property type="entry name" value="Transferase(Phosphotransferase) domain 1"/>
    <property type="match status" value="1"/>
</dbReference>
<dbReference type="PROSITE" id="PS50011">
    <property type="entry name" value="PROTEIN_KINASE_DOM"/>
    <property type="match status" value="1"/>
</dbReference>
<dbReference type="Gene3D" id="3.80.10.10">
    <property type="entry name" value="Ribonuclease Inhibitor"/>
    <property type="match status" value="1"/>
</dbReference>
<comment type="subcellular location">
    <subcellularLocation>
        <location evidence="1">Membrane</location>
    </subcellularLocation>
</comment>
<feature type="compositionally biased region" description="Pro residues" evidence="9">
    <location>
        <begin position="254"/>
        <end position="272"/>
    </location>
</feature>
<sequence>MDYLSWKTIARVFIGFMVIFASSYSDGFTDPRDVFAVNSLYASLGYPLLPGWVPNGGDPCLEAWQGIECVNSNITGLILNGANLGGVLGDNLGFFSSIMIINLSNNRIGGGIPSSLPLTIRNLFLSGNQFVGSIPSSLSTLGQLTDVSLNSNLLTGDIPDAFQTLPSLINMDLSDNNLTGQLPPSLGNLSAMASLHMQNNKLVGVLNVLQDLPALIDLNIENNLFSGPIPERLLTIPNFKKDGNPFNTTVMDPPILPPPPAASVSDLPPPPASSGAPPSRKAPPPPVAKGPSSSARSGSAEAKGFWTTKKVVFIGVVALFVIIALGLAVFMLCCNTKKHKSDGISKMPGGYNKGTTEKPMIRENAVEQKNVIDKVNKEAAEHSKNEHKINIKTGGMSNQKDDVDMGSKRTGMISTNREEHEIDMLGMDMNRIPPVAKSLNLPPSVRSFTIASLQQYTNSFSQESFIGQGMLGSVYRAELPDGKVLAVKKFNSEALIHHKDDQFFQLVSSVYKLRHANVVELVGYCAEHGQKLLIYDYCSNGTVYDALHSDSENNKRLSWNARVRISLGAARALEYLHEVCQPPVVHRNFKSANILLDDEISVHVSDCGLAPLLSSGSVSQLPEQLSTKGYNAPEFEWGTYTHQSDVFSFGVVMLELLTGRKAYDRLRPRGEQFLARWAIPQLHDFDALSKMVDPSLVGAYPAKSLSRYADIISLCVQAEPEFRPPMSEIVQNLVHLIQRESLNKKSYED</sequence>
<evidence type="ECO:0000313" key="13">
    <source>
        <dbReference type="Proteomes" id="UP001177140"/>
    </source>
</evidence>
<dbReference type="GO" id="GO:0005524">
    <property type="term" value="F:ATP binding"/>
    <property type="evidence" value="ECO:0007669"/>
    <property type="project" value="InterPro"/>
</dbReference>
<dbReference type="Gene3D" id="3.30.200.20">
    <property type="entry name" value="Phosphorylase Kinase, domain 1"/>
    <property type="match status" value="1"/>
</dbReference>
<keyword evidence="8" id="KW-0675">Receptor</keyword>
<dbReference type="FunFam" id="3.80.10.10:FF:000062">
    <property type="entry name" value="protein STRUBBELIG-RECEPTOR FAMILY 3"/>
    <property type="match status" value="1"/>
</dbReference>
<dbReference type="GO" id="GO:0016020">
    <property type="term" value="C:membrane"/>
    <property type="evidence" value="ECO:0007669"/>
    <property type="project" value="UniProtKB-SubCell"/>
</dbReference>
<gene>
    <name evidence="12" type="ORF">MKW94_025637</name>
</gene>
<feature type="domain" description="Protein kinase" evidence="11">
    <location>
        <begin position="460"/>
        <end position="738"/>
    </location>
</feature>
<dbReference type="PANTHER" id="PTHR48007">
    <property type="entry name" value="LEUCINE-RICH REPEAT RECEPTOR-LIKE PROTEIN KINASE PXC1"/>
    <property type="match status" value="1"/>
</dbReference>
<organism evidence="12 13">
    <name type="scientific">Papaver nudicaule</name>
    <name type="common">Iceland poppy</name>
    <dbReference type="NCBI Taxonomy" id="74823"/>
    <lineage>
        <taxon>Eukaryota</taxon>
        <taxon>Viridiplantae</taxon>
        <taxon>Streptophyta</taxon>
        <taxon>Embryophyta</taxon>
        <taxon>Tracheophyta</taxon>
        <taxon>Spermatophyta</taxon>
        <taxon>Magnoliopsida</taxon>
        <taxon>Ranunculales</taxon>
        <taxon>Papaveraceae</taxon>
        <taxon>Papaveroideae</taxon>
        <taxon>Papaver</taxon>
    </lineage>
</organism>
<dbReference type="FunFam" id="1.10.510.10:FF:000095">
    <property type="entry name" value="protein STRUBBELIG-RECEPTOR FAMILY 8"/>
    <property type="match status" value="1"/>
</dbReference>
<dbReference type="SUPFAM" id="SSF56112">
    <property type="entry name" value="Protein kinase-like (PK-like)"/>
    <property type="match status" value="1"/>
</dbReference>
<dbReference type="FunFam" id="3.30.200.20:FF:000125">
    <property type="entry name" value="Protein STRUBBELIG-RECEPTOR FAMILY 8"/>
    <property type="match status" value="1"/>
</dbReference>
<dbReference type="Pfam" id="PF07714">
    <property type="entry name" value="PK_Tyr_Ser-Thr"/>
    <property type="match status" value="1"/>
</dbReference>
<evidence type="ECO:0000256" key="1">
    <source>
        <dbReference type="ARBA" id="ARBA00004370"/>
    </source>
</evidence>
<dbReference type="InterPro" id="IPR001245">
    <property type="entry name" value="Ser-Thr/Tyr_kinase_cat_dom"/>
</dbReference>
<keyword evidence="2" id="KW-0433">Leucine-rich repeat</keyword>
<keyword evidence="6 10" id="KW-1133">Transmembrane helix</keyword>
<dbReference type="Pfam" id="PF00560">
    <property type="entry name" value="LRR_1"/>
    <property type="match status" value="2"/>
</dbReference>
<dbReference type="InterPro" id="IPR046959">
    <property type="entry name" value="PRK1-6/SRF4-like"/>
</dbReference>
<dbReference type="InterPro" id="IPR032675">
    <property type="entry name" value="LRR_dom_sf"/>
</dbReference>
<dbReference type="InterPro" id="IPR011009">
    <property type="entry name" value="Kinase-like_dom_sf"/>
</dbReference>
<proteinExistence type="predicted"/>
<evidence type="ECO:0000256" key="3">
    <source>
        <dbReference type="ARBA" id="ARBA00022692"/>
    </source>
</evidence>
<evidence type="ECO:0000313" key="12">
    <source>
        <dbReference type="EMBL" id="MCL7038061.1"/>
    </source>
</evidence>
<keyword evidence="4" id="KW-0732">Signal</keyword>
<dbReference type="InterPro" id="IPR000719">
    <property type="entry name" value="Prot_kinase_dom"/>
</dbReference>
<dbReference type="SUPFAM" id="SSF52058">
    <property type="entry name" value="L domain-like"/>
    <property type="match status" value="1"/>
</dbReference>
<name>A0AA41VAS6_PAPNU</name>
<protein>
    <recommendedName>
        <fullName evidence="11">Protein kinase domain-containing protein</fullName>
    </recommendedName>
</protein>
<dbReference type="Pfam" id="PF13855">
    <property type="entry name" value="LRR_8"/>
    <property type="match status" value="1"/>
</dbReference>
<evidence type="ECO:0000256" key="6">
    <source>
        <dbReference type="ARBA" id="ARBA00022989"/>
    </source>
</evidence>
<evidence type="ECO:0000256" key="2">
    <source>
        <dbReference type="ARBA" id="ARBA00022614"/>
    </source>
</evidence>
<dbReference type="EMBL" id="JAJJMA010186319">
    <property type="protein sequence ID" value="MCL7038061.1"/>
    <property type="molecule type" value="Genomic_DNA"/>
</dbReference>
<evidence type="ECO:0000256" key="9">
    <source>
        <dbReference type="SAM" id="MobiDB-lite"/>
    </source>
</evidence>
<keyword evidence="5" id="KW-0677">Repeat</keyword>
<dbReference type="InterPro" id="IPR001611">
    <property type="entry name" value="Leu-rich_rpt"/>
</dbReference>
<dbReference type="Proteomes" id="UP001177140">
    <property type="component" value="Unassembled WGS sequence"/>
</dbReference>
<keyword evidence="3 10" id="KW-0812">Transmembrane</keyword>
<evidence type="ECO:0000259" key="11">
    <source>
        <dbReference type="PROSITE" id="PS50011"/>
    </source>
</evidence>
<evidence type="ECO:0000256" key="4">
    <source>
        <dbReference type="ARBA" id="ARBA00022729"/>
    </source>
</evidence>
<evidence type="ECO:0000256" key="8">
    <source>
        <dbReference type="ARBA" id="ARBA00023170"/>
    </source>
</evidence>
<reference evidence="12" key="1">
    <citation type="submission" date="2022-03" db="EMBL/GenBank/DDBJ databases">
        <title>A functionally conserved STORR gene fusion in Papaver species that diverged 16.8 million years ago.</title>
        <authorList>
            <person name="Catania T."/>
        </authorList>
    </citation>
    <scope>NUCLEOTIDE SEQUENCE</scope>
    <source>
        <strain evidence="12">S-191538</strain>
    </source>
</reference>
<evidence type="ECO:0000256" key="5">
    <source>
        <dbReference type="ARBA" id="ARBA00022737"/>
    </source>
</evidence>
<evidence type="ECO:0000256" key="10">
    <source>
        <dbReference type="SAM" id="Phobius"/>
    </source>
</evidence>
<feature type="region of interest" description="Disordered" evidence="9">
    <location>
        <begin position="247"/>
        <end position="301"/>
    </location>
</feature>
<evidence type="ECO:0000256" key="7">
    <source>
        <dbReference type="ARBA" id="ARBA00023136"/>
    </source>
</evidence>